<evidence type="ECO:0000313" key="2">
    <source>
        <dbReference type="EMBL" id="GAX81664.1"/>
    </source>
</evidence>
<comment type="caution">
    <text evidence="2">The sequence shown here is derived from an EMBL/GenBank/DDBJ whole genome shotgun (WGS) entry which is preliminary data.</text>
</comment>
<dbReference type="InterPro" id="IPR029058">
    <property type="entry name" value="AB_hydrolase_fold"/>
</dbReference>
<sequence length="282" mass="29951">MAILTAACCSGTTQMGTPTGTVSKMAGVDCYVAKPSSPTTTAVILGTDVFGYAIPNPRLQADLFAAKGIHCVVPDVFNGKPMSYSLMASMDNLSSNKASFFTKASSIFSLLWNAVPFMFSNKTQTAAAIIKRTGAALRADMPDIKHVFVVGYCWGGAAAVQLAGEADHGLSGIVSAHPGQFKNPADLVAMRVPTLMQMSGVDMLYKDADKAVIQKAVLARNDGSQYILYPDVNHGFAIRADQTVPHQKEMKDKAFNDAVAFIQTISGVTLKDDAVIKVESKT</sequence>
<dbReference type="STRING" id="1157962.A0A250XEZ8"/>
<evidence type="ECO:0000313" key="3">
    <source>
        <dbReference type="Proteomes" id="UP000232323"/>
    </source>
</evidence>
<dbReference type="EMBL" id="BEGY01000068">
    <property type="protein sequence ID" value="GAX81664.1"/>
    <property type="molecule type" value="Genomic_DNA"/>
</dbReference>
<dbReference type="GO" id="GO:0016787">
    <property type="term" value="F:hydrolase activity"/>
    <property type="evidence" value="ECO:0007669"/>
    <property type="project" value="InterPro"/>
</dbReference>
<dbReference type="PANTHER" id="PTHR17630:SF44">
    <property type="entry name" value="PROTEIN AIM2"/>
    <property type="match status" value="1"/>
</dbReference>
<keyword evidence="3" id="KW-1185">Reference proteome</keyword>
<dbReference type="AlphaFoldDB" id="A0A250XEZ8"/>
<reference evidence="2 3" key="1">
    <citation type="submission" date="2017-08" db="EMBL/GenBank/DDBJ databases">
        <title>Acidophilic green algal genome provides insights into adaptation to an acidic environment.</title>
        <authorList>
            <person name="Hirooka S."/>
            <person name="Hirose Y."/>
            <person name="Kanesaki Y."/>
            <person name="Higuchi S."/>
            <person name="Fujiwara T."/>
            <person name="Onuma R."/>
            <person name="Era A."/>
            <person name="Ohbayashi R."/>
            <person name="Uzuka A."/>
            <person name="Nozaki H."/>
            <person name="Yoshikawa H."/>
            <person name="Miyagishima S.Y."/>
        </authorList>
    </citation>
    <scope>NUCLEOTIDE SEQUENCE [LARGE SCALE GENOMIC DNA]</scope>
    <source>
        <strain evidence="2 3">NIES-2499</strain>
    </source>
</reference>
<dbReference type="SUPFAM" id="SSF53474">
    <property type="entry name" value="alpha/beta-Hydrolases"/>
    <property type="match status" value="1"/>
</dbReference>
<dbReference type="Pfam" id="PF01738">
    <property type="entry name" value="DLH"/>
    <property type="match status" value="1"/>
</dbReference>
<organism evidence="2 3">
    <name type="scientific">Chlamydomonas eustigma</name>
    <dbReference type="NCBI Taxonomy" id="1157962"/>
    <lineage>
        <taxon>Eukaryota</taxon>
        <taxon>Viridiplantae</taxon>
        <taxon>Chlorophyta</taxon>
        <taxon>core chlorophytes</taxon>
        <taxon>Chlorophyceae</taxon>
        <taxon>CS clade</taxon>
        <taxon>Chlamydomonadales</taxon>
        <taxon>Chlamydomonadaceae</taxon>
        <taxon>Chlamydomonas</taxon>
    </lineage>
</organism>
<gene>
    <name evidence="2" type="ORF">CEUSTIGMA_g9092.t1</name>
</gene>
<dbReference type="Gene3D" id="3.40.50.1820">
    <property type="entry name" value="alpha/beta hydrolase"/>
    <property type="match status" value="1"/>
</dbReference>
<dbReference type="OrthoDB" id="17560at2759"/>
<dbReference type="PANTHER" id="PTHR17630">
    <property type="entry name" value="DIENELACTONE HYDROLASE"/>
    <property type="match status" value="1"/>
</dbReference>
<dbReference type="Proteomes" id="UP000232323">
    <property type="component" value="Unassembled WGS sequence"/>
</dbReference>
<evidence type="ECO:0000259" key="1">
    <source>
        <dbReference type="Pfam" id="PF01738"/>
    </source>
</evidence>
<feature type="domain" description="Dienelactone hydrolase" evidence="1">
    <location>
        <begin position="29"/>
        <end position="265"/>
    </location>
</feature>
<dbReference type="InterPro" id="IPR002925">
    <property type="entry name" value="Dienelactn_hydro"/>
</dbReference>
<accession>A0A250XEZ8</accession>
<name>A0A250XEZ8_9CHLO</name>
<protein>
    <recommendedName>
        <fullName evidence="1">Dienelactone hydrolase domain-containing protein</fullName>
    </recommendedName>
</protein>
<proteinExistence type="predicted"/>